<feature type="compositionally biased region" description="Low complexity" evidence="1">
    <location>
        <begin position="38"/>
        <end position="55"/>
    </location>
</feature>
<feature type="signal peptide" evidence="2">
    <location>
        <begin position="1"/>
        <end position="32"/>
    </location>
</feature>
<protein>
    <submittedName>
        <fullName evidence="4">WxL domain-containing protein</fullName>
    </submittedName>
</protein>
<dbReference type="OrthoDB" id="2940937at2"/>
<dbReference type="Pfam" id="PF13731">
    <property type="entry name" value="WxL"/>
    <property type="match status" value="1"/>
</dbReference>
<name>A0A3A3H0C5_PANTH</name>
<gene>
    <name evidence="4" type="ORF">DQX05_10920</name>
</gene>
<comment type="caution">
    <text evidence="4">The sequence shown here is derived from an EMBL/GenBank/DDBJ whole genome shotgun (WGS) entry which is preliminary data.</text>
</comment>
<dbReference type="AlphaFoldDB" id="A0A3A3H0C5"/>
<evidence type="ECO:0000256" key="1">
    <source>
        <dbReference type="SAM" id="MobiDB-lite"/>
    </source>
</evidence>
<proteinExistence type="predicted"/>
<evidence type="ECO:0000313" key="4">
    <source>
        <dbReference type="EMBL" id="RJG24356.1"/>
    </source>
</evidence>
<dbReference type="InterPro" id="IPR027994">
    <property type="entry name" value="WxL_dom"/>
</dbReference>
<organism evidence="4 5">
    <name type="scientific">Paenibacillus thiaminolyticus</name>
    <name type="common">Bacillus thiaminolyticus</name>
    <dbReference type="NCBI Taxonomy" id="49283"/>
    <lineage>
        <taxon>Bacteria</taxon>
        <taxon>Bacillati</taxon>
        <taxon>Bacillota</taxon>
        <taxon>Bacilli</taxon>
        <taxon>Bacillales</taxon>
        <taxon>Paenibacillaceae</taxon>
        <taxon>Paenibacillus</taxon>
    </lineage>
</organism>
<keyword evidence="2" id="KW-0732">Signal</keyword>
<evidence type="ECO:0000313" key="5">
    <source>
        <dbReference type="Proteomes" id="UP000266177"/>
    </source>
</evidence>
<evidence type="ECO:0000259" key="3">
    <source>
        <dbReference type="Pfam" id="PF13731"/>
    </source>
</evidence>
<feature type="chain" id="PRO_5017382432" evidence="2">
    <location>
        <begin position="33"/>
        <end position="229"/>
    </location>
</feature>
<reference evidence="4 5" key="1">
    <citation type="submission" date="2018-09" db="EMBL/GenBank/DDBJ databases">
        <title>Paenibacillus SK2017-BO5.</title>
        <authorList>
            <person name="Piskunova J.V."/>
            <person name="Dubiley S.A."/>
            <person name="Severinov K.V."/>
        </authorList>
    </citation>
    <scope>NUCLEOTIDE SEQUENCE [LARGE SCALE GENOMIC DNA]</scope>
    <source>
        <strain evidence="4 5">BO5</strain>
    </source>
</reference>
<dbReference type="RefSeq" id="WP_119793445.1">
    <property type="nucleotide sequence ID" value="NZ_QYZD01000007.1"/>
</dbReference>
<feature type="region of interest" description="Disordered" evidence="1">
    <location>
        <begin position="38"/>
        <end position="72"/>
    </location>
</feature>
<sequence>MKTKKGIKNGLKKGFLLFAAILLFVTPAVACAEDAGTEEAPSSSATSTGSITITSQDAVTPPLEPSVPDGSTGNEGTLTIDNVSPLLFASHTLSGGDVTYTTTTTNPNVQVTDIRGTGAGWTLQVSATPFKDKKENSKVLKGAIVTLPVGTLKTSLDNVSTAPTARAVQLSTDSATTDPQNLMVAAANAGMGTWVDKFDASQVTIQVPAGNLTGDYESTLYWSLLDAPQ</sequence>
<dbReference type="Proteomes" id="UP000266177">
    <property type="component" value="Unassembled WGS sequence"/>
</dbReference>
<dbReference type="EMBL" id="QYZD01000007">
    <property type="protein sequence ID" value="RJG24356.1"/>
    <property type="molecule type" value="Genomic_DNA"/>
</dbReference>
<accession>A0A3A3H0C5</accession>
<evidence type="ECO:0000256" key="2">
    <source>
        <dbReference type="SAM" id="SignalP"/>
    </source>
</evidence>
<feature type="domain" description="WxL" evidence="3">
    <location>
        <begin position="42"/>
        <end position="228"/>
    </location>
</feature>